<dbReference type="InterPro" id="IPR043427">
    <property type="entry name" value="YscJ/FliF"/>
</dbReference>
<dbReference type="InterPro" id="IPR045851">
    <property type="entry name" value="AMP-bd_C_sf"/>
</dbReference>
<proteinExistence type="inferred from homology"/>
<sequence length="591" mass="61386">MSDLVPASAPVPLGNARAVDGQRPAILQQISGFAAQPAVRRTLPYAAAVGVLGSAALAWMVLSPAPQRVLYSELADGEKASVTQALDKASIPYKLDPATGAITVGEGDIYRARMMVASDGAVAAPSSGTDLIDSMPLGASRSVEAERLRAARERELQLTIMEIDGVESVRVHLAQAEKSVFVRDNSPPRASVMLKLARGRQLSDGQVTAIVNLVTGSVPGLSNDEVKVIDQHGRLVSDRNAGNANIDRLNMQSRMEEKLRGQLSQLLTPMFGEGNFSTEIQVDLDMNAVTSARESWNKDGAVRTETTQSSPVPENPIGYGVPGVLSNTPPPPTQVVPGAPGAPQANPAKPAVQTVGGAAPATPAAGAAAPAAGEAAATPPAPELSQSATRTYELGREVAVSNGTPGDIKRLSVAVVLSSAAMASRKPADIAQIKSLVGAAVGANTQRGDQVEVIARKFQSEPVVVTPFYEQPWFATVLRNGVALICVLLLIFFGLRPAIAAMRRKSEGKAGGDAEGEGPRALVASGEAEDGDAGAAATLSTEAMLTERLDRMKLADQVGLAQRFISEQPDSAMAAIRQMLAEAETAKADAA</sequence>
<evidence type="ECO:0000256" key="4">
    <source>
        <dbReference type="ARBA" id="ARBA00022475"/>
    </source>
</evidence>
<protein>
    <recommendedName>
        <fullName evidence="9">Flagellar M-ring protein</fullName>
    </recommendedName>
</protein>
<dbReference type="Gene3D" id="3.30.300.30">
    <property type="match status" value="1"/>
</dbReference>
<evidence type="ECO:0000256" key="9">
    <source>
        <dbReference type="PIRNR" id="PIRNR004862"/>
    </source>
</evidence>
<dbReference type="Pfam" id="PF08345">
    <property type="entry name" value="YscJ_FliF_C"/>
    <property type="match status" value="1"/>
</dbReference>
<dbReference type="PIRSF" id="PIRSF004862">
    <property type="entry name" value="FliF"/>
    <property type="match status" value="1"/>
</dbReference>
<accession>A0ABS7PTF6</accession>
<keyword evidence="4" id="KW-1003">Cell membrane</keyword>
<dbReference type="PANTHER" id="PTHR30046">
    <property type="entry name" value="FLAGELLAR M-RING PROTEIN"/>
    <property type="match status" value="1"/>
</dbReference>
<dbReference type="NCBIfam" id="TIGR00206">
    <property type="entry name" value="fliF"/>
    <property type="match status" value="1"/>
</dbReference>
<keyword evidence="6 11" id="KW-1133">Transmembrane helix</keyword>
<dbReference type="Proteomes" id="UP000706039">
    <property type="component" value="Unassembled WGS sequence"/>
</dbReference>
<keyword evidence="8 9" id="KW-0975">Bacterial flagellum</keyword>
<comment type="subcellular location">
    <subcellularLocation>
        <location evidence="1 9">Bacterial flagellum basal body</location>
    </subcellularLocation>
    <subcellularLocation>
        <location evidence="2">Cell membrane</location>
        <topology evidence="2">Multi-pass membrane protein</topology>
    </subcellularLocation>
</comment>
<gene>
    <name evidence="14" type="primary">fliF</name>
    <name evidence="14" type="ORF">K7G82_19230</name>
</gene>
<feature type="compositionally biased region" description="Low complexity" evidence="10">
    <location>
        <begin position="335"/>
        <end position="378"/>
    </location>
</feature>
<evidence type="ECO:0000256" key="6">
    <source>
        <dbReference type="ARBA" id="ARBA00022989"/>
    </source>
</evidence>
<keyword evidence="15" id="KW-1185">Reference proteome</keyword>
<evidence type="ECO:0000256" key="7">
    <source>
        <dbReference type="ARBA" id="ARBA00023136"/>
    </source>
</evidence>
<evidence type="ECO:0000313" key="15">
    <source>
        <dbReference type="Proteomes" id="UP000706039"/>
    </source>
</evidence>
<dbReference type="RefSeq" id="WP_222991554.1">
    <property type="nucleotide sequence ID" value="NZ_JAINVV010000009.1"/>
</dbReference>
<keyword evidence="14" id="KW-0969">Cilium</keyword>
<evidence type="ECO:0000256" key="8">
    <source>
        <dbReference type="ARBA" id="ARBA00023143"/>
    </source>
</evidence>
<evidence type="ECO:0000313" key="14">
    <source>
        <dbReference type="EMBL" id="MBY8824446.1"/>
    </source>
</evidence>
<dbReference type="InterPro" id="IPR000067">
    <property type="entry name" value="FlgMring_FliF"/>
</dbReference>
<keyword evidence="14" id="KW-0282">Flagellum</keyword>
<dbReference type="PRINTS" id="PR01009">
    <property type="entry name" value="FLGMRINGFLIF"/>
</dbReference>
<evidence type="ECO:0000259" key="12">
    <source>
        <dbReference type="Pfam" id="PF01514"/>
    </source>
</evidence>
<dbReference type="PANTHER" id="PTHR30046:SF0">
    <property type="entry name" value="FLAGELLAR M-RING PROTEIN"/>
    <property type="match status" value="1"/>
</dbReference>
<evidence type="ECO:0000256" key="3">
    <source>
        <dbReference type="ARBA" id="ARBA00007971"/>
    </source>
</evidence>
<comment type="caution">
    <text evidence="14">The sequence shown here is derived from an EMBL/GenBank/DDBJ whole genome shotgun (WGS) entry which is preliminary data.</text>
</comment>
<evidence type="ECO:0000259" key="13">
    <source>
        <dbReference type="Pfam" id="PF08345"/>
    </source>
</evidence>
<feature type="domain" description="Flagellar M-ring C-terminal" evidence="13">
    <location>
        <begin position="267"/>
        <end position="458"/>
    </location>
</feature>
<evidence type="ECO:0000256" key="1">
    <source>
        <dbReference type="ARBA" id="ARBA00004117"/>
    </source>
</evidence>
<dbReference type="InterPro" id="IPR006182">
    <property type="entry name" value="FliF_N_dom"/>
</dbReference>
<dbReference type="EMBL" id="JAINVV010000009">
    <property type="protein sequence ID" value="MBY8824446.1"/>
    <property type="molecule type" value="Genomic_DNA"/>
</dbReference>
<reference evidence="14 15" key="1">
    <citation type="submission" date="2021-08" db="EMBL/GenBank/DDBJ databases">
        <authorList>
            <person name="Tuo L."/>
        </authorList>
    </citation>
    <scope>NUCLEOTIDE SEQUENCE [LARGE SCALE GENOMIC DNA]</scope>
    <source>
        <strain evidence="14 15">JCM 31229</strain>
    </source>
</reference>
<organism evidence="14 15">
    <name type="scientific">Sphingomonas colocasiae</name>
    <dbReference type="NCBI Taxonomy" id="1848973"/>
    <lineage>
        <taxon>Bacteria</taxon>
        <taxon>Pseudomonadati</taxon>
        <taxon>Pseudomonadota</taxon>
        <taxon>Alphaproteobacteria</taxon>
        <taxon>Sphingomonadales</taxon>
        <taxon>Sphingomonadaceae</taxon>
        <taxon>Sphingomonas</taxon>
    </lineage>
</organism>
<dbReference type="Pfam" id="PF01514">
    <property type="entry name" value="YscJ_FliF"/>
    <property type="match status" value="1"/>
</dbReference>
<feature type="region of interest" description="Disordered" evidence="10">
    <location>
        <begin position="295"/>
        <end position="384"/>
    </location>
</feature>
<evidence type="ECO:0000256" key="10">
    <source>
        <dbReference type="SAM" id="MobiDB-lite"/>
    </source>
</evidence>
<feature type="transmembrane region" description="Helical" evidence="11">
    <location>
        <begin position="473"/>
        <end position="495"/>
    </location>
</feature>
<evidence type="ECO:0000256" key="5">
    <source>
        <dbReference type="ARBA" id="ARBA00022692"/>
    </source>
</evidence>
<comment type="function">
    <text evidence="9">The M ring may be actively involved in energy transduction.</text>
</comment>
<keyword evidence="7 11" id="KW-0472">Membrane</keyword>
<name>A0ABS7PTF6_9SPHN</name>
<keyword evidence="5 11" id="KW-0812">Transmembrane</keyword>
<keyword evidence="14" id="KW-0966">Cell projection</keyword>
<feature type="domain" description="Flagellar M-ring N-terminal" evidence="12">
    <location>
        <begin position="67"/>
        <end position="237"/>
    </location>
</feature>
<evidence type="ECO:0000256" key="11">
    <source>
        <dbReference type="SAM" id="Phobius"/>
    </source>
</evidence>
<evidence type="ECO:0000256" key="2">
    <source>
        <dbReference type="ARBA" id="ARBA00004651"/>
    </source>
</evidence>
<comment type="similarity">
    <text evidence="3 9">Belongs to the FliF family.</text>
</comment>
<dbReference type="InterPro" id="IPR013556">
    <property type="entry name" value="Flag_M-ring_C"/>
</dbReference>